<organism evidence="12 13">
    <name type="scientific">Candidatus Mancarchaeum acidiphilum</name>
    <dbReference type="NCBI Taxonomy" id="1920749"/>
    <lineage>
        <taxon>Archaea</taxon>
        <taxon>Candidatus Micrarchaeota</taxon>
        <taxon>Candidatus Mancarchaeum</taxon>
    </lineage>
</organism>
<evidence type="ECO:0000256" key="5">
    <source>
        <dbReference type="ARBA" id="ARBA00022741"/>
    </source>
</evidence>
<reference evidence="12 13" key="1">
    <citation type="journal article" date="2017" name="Nat. Commun.">
        <title>'ARMAN' archaea depend on association with euryarchaeal host in culture and in situ.</title>
        <authorList>
            <person name="Golyshina O."/>
            <person name="Toshchakov S."/>
            <person name="Makarova K."/>
            <person name="Gavrilov S."/>
            <person name="Korzhenkov A."/>
            <person name="La Cono V."/>
            <person name="Arcadi E."/>
            <person name="Nechitaylo T."/>
            <person name="Ferrer M."/>
            <person name="Kublanov I."/>
            <person name="Wolf Y."/>
            <person name="Yakimov M."/>
            <person name="Golyshin P."/>
            <person name="Slesarev A."/>
            <person name="Kozyavkin S."/>
        </authorList>
    </citation>
    <scope>NUCLEOTIDE SEQUENCE [LARGE SCALE GENOMIC DNA]</scope>
    <source>
        <strain evidence="12 13">Mia14</strain>
    </source>
</reference>
<keyword evidence="3 10" id="KW-0812">Transmembrane</keyword>
<dbReference type="Gene3D" id="3.40.1110.10">
    <property type="entry name" value="Calcium-transporting ATPase, cytoplasmic domain N"/>
    <property type="match status" value="1"/>
</dbReference>
<evidence type="ECO:0000259" key="11">
    <source>
        <dbReference type="SMART" id="SM00746"/>
    </source>
</evidence>
<dbReference type="AlphaFoldDB" id="A0A218NNV2"/>
<evidence type="ECO:0000313" key="13">
    <source>
        <dbReference type="Proteomes" id="UP000197679"/>
    </source>
</evidence>
<feature type="transmembrane region" description="Helical" evidence="10">
    <location>
        <begin position="621"/>
        <end position="644"/>
    </location>
</feature>
<dbReference type="Pfam" id="PF00702">
    <property type="entry name" value="Hydrolase"/>
    <property type="match status" value="1"/>
</dbReference>
<feature type="transmembrane region" description="Helical" evidence="10">
    <location>
        <begin position="140"/>
        <end position="158"/>
    </location>
</feature>
<dbReference type="KEGG" id="marh:Mia14_0877"/>
<dbReference type="GO" id="GO:0016887">
    <property type="term" value="F:ATP hydrolysis activity"/>
    <property type="evidence" value="ECO:0007669"/>
    <property type="project" value="InterPro"/>
</dbReference>
<dbReference type="Pfam" id="PF00122">
    <property type="entry name" value="E1-E2_ATPase"/>
    <property type="match status" value="1"/>
</dbReference>
<dbReference type="GO" id="GO:0005524">
    <property type="term" value="F:ATP binding"/>
    <property type="evidence" value="ECO:0007669"/>
    <property type="project" value="UniProtKB-KW"/>
</dbReference>
<dbReference type="RefSeq" id="WP_088820453.1">
    <property type="nucleotide sequence ID" value="NZ_CP019964.1"/>
</dbReference>
<gene>
    <name evidence="12" type="ORF">Mia14_0877</name>
</gene>
<dbReference type="SUPFAM" id="SSF81665">
    <property type="entry name" value="Calcium ATPase, transmembrane domain M"/>
    <property type="match status" value="1"/>
</dbReference>
<name>A0A218NNV2_9ARCH</name>
<dbReference type="NCBIfam" id="TIGR01511">
    <property type="entry name" value="ATPase-IB1_Cu"/>
    <property type="match status" value="1"/>
</dbReference>
<dbReference type="NCBIfam" id="TIGR01512">
    <property type="entry name" value="ATPase-IB2_Cd"/>
    <property type="match status" value="1"/>
</dbReference>
<dbReference type="InterPro" id="IPR008250">
    <property type="entry name" value="ATPase_P-typ_transduc_dom_A_sf"/>
</dbReference>
<keyword evidence="8 10" id="KW-1133">Transmembrane helix</keyword>
<dbReference type="GO" id="GO:0005507">
    <property type="term" value="F:copper ion binding"/>
    <property type="evidence" value="ECO:0007669"/>
    <property type="project" value="TreeGrafter"/>
</dbReference>
<dbReference type="PRINTS" id="PR00943">
    <property type="entry name" value="CUATPASE"/>
</dbReference>
<dbReference type="GO" id="GO:0012505">
    <property type="term" value="C:endomembrane system"/>
    <property type="evidence" value="ECO:0007669"/>
    <property type="project" value="UniProtKB-SubCell"/>
</dbReference>
<comment type="similarity">
    <text evidence="2">Belongs to the cation transport ATPase (P-type) (TC 3.A.3) family. Type IB subfamily.</text>
</comment>
<feature type="transmembrane region" description="Helical" evidence="10">
    <location>
        <begin position="74"/>
        <end position="95"/>
    </location>
</feature>
<keyword evidence="13" id="KW-1185">Reference proteome</keyword>
<dbReference type="PANTHER" id="PTHR43520:SF8">
    <property type="entry name" value="P-TYPE CU(+) TRANSPORTER"/>
    <property type="match status" value="1"/>
</dbReference>
<comment type="subcellular location">
    <subcellularLocation>
        <location evidence="1">Endomembrane system</location>
        <topology evidence="1">Multi-pass membrane protein</topology>
    </subcellularLocation>
</comment>
<dbReference type="SUPFAM" id="SSF81653">
    <property type="entry name" value="Calcium ATPase, transduction domain A"/>
    <property type="match status" value="1"/>
</dbReference>
<evidence type="ECO:0000256" key="8">
    <source>
        <dbReference type="ARBA" id="ARBA00022989"/>
    </source>
</evidence>
<dbReference type="Gene3D" id="3.40.50.1000">
    <property type="entry name" value="HAD superfamily/HAD-like"/>
    <property type="match status" value="1"/>
</dbReference>
<dbReference type="InterPro" id="IPR023299">
    <property type="entry name" value="ATPase_P-typ_cyto_dom_N"/>
</dbReference>
<dbReference type="SMART" id="SM00746">
    <property type="entry name" value="TRASH"/>
    <property type="match status" value="1"/>
</dbReference>
<accession>A0A218NNV2</accession>
<evidence type="ECO:0000313" key="12">
    <source>
        <dbReference type="EMBL" id="ASI14158.1"/>
    </source>
</evidence>
<dbReference type="Pfam" id="PF04945">
    <property type="entry name" value="YHS"/>
    <property type="match status" value="1"/>
</dbReference>
<evidence type="ECO:0000256" key="1">
    <source>
        <dbReference type="ARBA" id="ARBA00004127"/>
    </source>
</evidence>
<dbReference type="InterPro" id="IPR007029">
    <property type="entry name" value="YHS_dom"/>
</dbReference>
<dbReference type="NCBIfam" id="TIGR01494">
    <property type="entry name" value="ATPase_P-type"/>
    <property type="match status" value="1"/>
</dbReference>
<dbReference type="PROSITE" id="PS00154">
    <property type="entry name" value="ATPASE_E1_E2"/>
    <property type="match status" value="1"/>
</dbReference>
<dbReference type="GO" id="GO:0043682">
    <property type="term" value="F:P-type divalent copper transporter activity"/>
    <property type="evidence" value="ECO:0007669"/>
    <property type="project" value="TreeGrafter"/>
</dbReference>
<dbReference type="InterPro" id="IPR036412">
    <property type="entry name" value="HAD-like_sf"/>
</dbReference>
<feature type="transmembrane region" description="Helical" evidence="10">
    <location>
        <begin position="107"/>
        <end position="128"/>
    </location>
</feature>
<dbReference type="EMBL" id="CP019964">
    <property type="protein sequence ID" value="ASI14158.1"/>
    <property type="molecule type" value="Genomic_DNA"/>
</dbReference>
<sequence>MPTDPVCGMFVPEDTDLKSVVDGQTYYFCSKTCQQKYSSPETEARKLKRRLIVGWSLSIPVIVITYGFSHSIFYLNYLLLILTLPVQFYSGYGFYEGSYHALKSRSANMDLLVSLGTLTAFVFSAYVTIARPSSIPPSEVYFDASSFIVTLILTGNFIENLTKVKANRAASKLIGMIPNVVHYIASLGDITDKKTDEIRPGDKILVKPGEVISVDGIIYEGKSEVDESMLTGEQEPVLKSAGQVVASGTKNLNGVIRINVTRTGKDSTVSQIYELIQRASSGRVKVQRIADVFSSVFVPIVISSALVASLFWYFYLSSVGYPLALEIGILAFVSVVVVACPCAIGLAGPITLLISSNVSSENGIIVKNVSALDRLSKSTRAVFDKTGTLTEPDPVVTGISVSPADSEENVIALAASVESASNHPIARAIVALAENKKIPLFEATEIKEIPGVGITGRVNDKEIRVSRAKKEGGSTVSVNVDNEERGFISLSYVIRKEAVSAIKGLRSMGIRSSMITGDSMEEARRVGNQLGIDDIHAEVLPADKSEIIKKYQAAGDHVIFTGDGINDTVALETADVGIAMGSGTDIARESGDIILLKNDLNDVVYAKIIGKKTIGKVKQNIGWAFGYNTALIPVAGGLLVPLFGLSIYSFLPILSALAMGMSSTSVVLNSLLLRRNVSKLIQKYEKGVVVT</sequence>
<keyword evidence="7" id="KW-1278">Translocase</keyword>
<feature type="transmembrane region" description="Helical" evidence="10">
    <location>
        <begin position="327"/>
        <end position="354"/>
    </location>
</feature>
<dbReference type="GO" id="GO:0016020">
    <property type="term" value="C:membrane"/>
    <property type="evidence" value="ECO:0007669"/>
    <property type="project" value="InterPro"/>
</dbReference>
<dbReference type="InterPro" id="IPR027256">
    <property type="entry name" value="P-typ_ATPase_IB"/>
</dbReference>
<evidence type="ECO:0000256" key="7">
    <source>
        <dbReference type="ARBA" id="ARBA00022967"/>
    </source>
</evidence>
<dbReference type="InterPro" id="IPR023214">
    <property type="entry name" value="HAD_sf"/>
</dbReference>
<evidence type="ECO:0000256" key="2">
    <source>
        <dbReference type="ARBA" id="ARBA00006024"/>
    </source>
</evidence>
<dbReference type="InterPro" id="IPR059000">
    <property type="entry name" value="ATPase_P-type_domA"/>
</dbReference>
<keyword evidence="9 10" id="KW-0472">Membrane</keyword>
<dbReference type="InterPro" id="IPR023298">
    <property type="entry name" value="ATPase_P-typ_TM_dom_sf"/>
</dbReference>
<keyword evidence="6" id="KW-0067">ATP-binding</keyword>
<keyword evidence="4" id="KW-0479">Metal-binding</keyword>
<dbReference type="SUPFAM" id="SSF56784">
    <property type="entry name" value="HAD-like"/>
    <property type="match status" value="1"/>
</dbReference>
<feature type="transmembrane region" description="Helical" evidence="10">
    <location>
        <begin position="292"/>
        <end position="315"/>
    </location>
</feature>
<dbReference type="InterPro" id="IPR018303">
    <property type="entry name" value="ATPase_P-typ_P_site"/>
</dbReference>
<dbReference type="PANTHER" id="PTHR43520">
    <property type="entry name" value="ATP7, ISOFORM B"/>
    <property type="match status" value="1"/>
</dbReference>
<evidence type="ECO:0000256" key="6">
    <source>
        <dbReference type="ARBA" id="ARBA00022840"/>
    </source>
</evidence>
<evidence type="ECO:0000256" key="3">
    <source>
        <dbReference type="ARBA" id="ARBA00022692"/>
    </source>
</evidence>
<dbReference type="Gene3D" id="2.70.150.10">
    <property type="entry name" value="Calcium-transporting ATPase, cytoplasmic transduction domain A"/>
    <property type="match status" value="1"/>
</dbReference>
<dbReference type="GO" id="GO:0055070">
    <property type="term" value="P:copper ion homeostasis"/>
    <property type="evidence" value="ECO:0007669"/>
    <property type="project" value="TreeGrafter"/>
</dbReference>
<feature type="transmembrane region" description="Helical" evidence="10">
    <location>
        <begin position="650"/>
        <end position="673"/>
    </location>
</feature>
<dbReference type="Proteomes" id="UP000197679">
    <property type="component" value="Chromosome"/>
</dbReference>
<protein>
    <submittedName>
        <fullName evidence="12">Copper/silver-transporting P-type ATPase</fullName>
    </submittedName>
</protein>
<keyword evidence="5" id="KW-0547">Nucleotide-binding</keyword>
<feature type="domain" description="TRASH" evidence="11">
    <location>
        <begin position="4"/>
        <end position="41"/>
    </location>
</feature>
<evidence type="ECO:0000256" key="10">
    <source>
        <dbReference type="SAM" id="Phobius"/>
    </source>
</evidence>
<dbReference type="PRINTS" id="PR00119">
    <property type="entry name" value="CATATPASE"/>
</dbReference>
<dbReference type="OrthoDB" id="8588at2157"/>
<proteinExistence type="inferred from homology"/>
<feature type="transmembrane region" description="Helical" evidence="10">
    <location>
        <begin position="51"/>
        <end position="68"/>
    </location>
</feature>
<dbReference type="FunFam" id="2.70.150.10:FF:000002">
    <property type="entry name" value="Copper-transporting ATPase 1, putative"/>
    <property type="match status" value="1"/>
</dbReference>
<dbReference type="GeneID" id="33314420"/>
<dbReference type="InterPro" id="IPR001757">
    <property type="entry name" value="P_typ_ATPase"/>
</dbReference>
<evidence type="ECO:0000256" key="9">
    <source>
        <dbReference type="ARBA" id="ARBA00023136"/>
    </source>
</evidence>
<dbReference type="NCBIfam" id="TIGR01525">
    <property type="entry name" value="ATPase-IB_hvy"/>
    <property type="match status" value="1"/>
</dbReference>
<dbReference type="InterPro" id="IPR011017">
    <property type="entry name" value="TRASH_dom"/>
</dbReference>
<evidence type="ECO:0000256" key="4">
    <source>
        <dbReference type="ARBA" id="ARBA00022723"/>
    </source>
</evidence>